<dbReference type="Proteomes" id="UP000192333">
    <property type="component" value="Chromosome I"/>
</dbReference>
<name>A0A1W2H442_9BACT</name>
<organism evidence="1 2">
    <name type="scientific">Aquiflexum balticum DSM 16537</name>
    <dbReference type="NCBI Taxonomy" id="758820"/>
    <lineage>
        <taxon>Bacteria</taxon>
        <taxon>Pseudomonadati</taxon>
        <taxon>Bacteroidota</taxon>
        <taxon>Cytophagia</taxon>
        <taxon>Cytophagales</taxon>
        <taxon>Cyclobacteriaceae</taxon>
        <taxon>Aquiflexum</taxon>
    </lineage>
</organism>
<keyword evidence="2" id="KW-1185">Reference proteome</keyword>
<dbReference type="EMBL" id="LT838813">
    <property type="protein sequence ID" value="SMD43388.1"/>
    <property type="molecule type" value="Genomic_DNA"/>
</dbReference>
<evidence type="ECO:0000313" key="1">
    <source>
        <dbReference type="EMBL" id="SMD43388.1"/>
    </source>
</evidence>
<sequence length="31" mass="3810">MNTYEIKTPTFRYRKDFDIDDSLVFKLKLLV</sequence>
<dbReference type="STRING" id="758820.SAMN00777080_1980"/>
<gene>
    <name evidence="1" type="ORF">SAMN00777080_1980</name>
</gene>
<proteinExistence type="predicted"/>
<reference evidence="2" key="1">
    <citation type="submission" date="2017-04" db="EMBL/GenBank/DDBJ databases">
        <authorList>
            <person name="Varghese N."/>
            <person name="Submissions S."/>
        </authorList>
    </citation>
    <scope>NUCLEOTIDE SEQUENCE [LARGE SCALE GENOMIC DNA]</scope>
    <source>
        <strain evidence="2">DSM 16537</strain>
    </source>
</reference>
<dbReference type="AlphaFoldDB" id="A0A1W2H442"/>
<evidence type="ECO:0000313" key="2">
    <source>
        <dbReference type="Proteomes" id="UP000192333"/>
    </source>
</evidence>
<accession>A0A1W2H442</accession>
<protein>
    <submittedName>
        <fullName evidence="1">Uncharacterized protein</fullName>
    </submittedName>
</protein>